<evidence type="ECO:0000256" key="2">
    <source>
        <dbReference type="ARBA" id="ARBA00020138"/>
    </source>
</evidence>
<feature type="non-terminal residue" evidence="5">
    <location>
        <position position="1"/>
    </location>
</feature>
<dbReference type="InterPro" id="IPR040442">
    <property type="entry name" value="Pyrv_kinase-like_dom_sf"/>
</dbReference>
<dbReference type="InterPro" id="IPR000121">
    <property type="entry name" value="PEP_util_C"/>
</dbReference>
<keyword evidence="6" id="KW-1185">Reference proteome</keyword>
<dbReference type="AlphaFoldDB" id="A0A7C9VKW5"/>
<dbReference type="PANTHER" id="PTHR22931:SF9">
    <property type="entry name" value="PYRUVATE, PHOSPHATE DIKINASE 1, CHLOROPLASTIC"/>
    <property type="match status" value="1"/>
</dbReference>
<dbReference type="InterPro" id="IPR010121">
    <property type="entry name" value="Pyruvate_phosphate_dikinase"/>
</dbReference>
<gene>
    <name evidence="5" type="ORF">G4V63_11975</name>
</gene>
<keyword evidence="5" id="KW-0670">Pyruvate</keyword>
<dbReference type="GO" id="GO:0016301">
    <property type="term" value="F:kinase activity"/>
    <property type="evidence" value="ECO:0007669"/>
    <property type="project" value="UniProtKB-KW"/>
</dbReference>
<dbReference type="InterPro" id="IPR023151">
    <property type="entry name" value="PEP_util_CS"/>
</dbReference>
<proteinExistence type="predicted"/>
<dbReference type="GO" id="GO:0050242">
    <property type="term" value="F:pyruvate, phosphate dikinase activity"/>
    <property type="evidence" value="ECO:0007669"/>
    <property type="project" value="InterPro"/>
</dbReference>
<name>A0A7C9VKW5_9BRAD</name>
<sequence>TNADTPEQTANALAFGAVGIGLTRTEHMFFEGDRIDAMREMILAEDEGSRRAALAKLLPMQRADFVDLFEIMKGLPVTIRLLDPPLHEFLPHSQSEIEEVARAMNTDARKIADRARELAEFNPMLGFRGCRLAIAYPEIAEMQARAIFEAAVEAGKRTGKPVGLEVMVPLIATRAEFDITKARIDATAAAVTKETGVKLNYQTGTMIELPRACLLAGEIAKTAEFFSFGTNDLTQTTYGISRDDAASFLGTYVARGILEIDPFISVDRDGVGELVKIGVQRGRKTRPGLKMGICGEHGGDPASVAFCHETGLDYVSCSPYRVPIARLAAAQAALGKAVASQA</sequence>
<organism evidence="5 6">
    <name type="scientific">Candidatus Afipia apatlaquensis</name>
    <dbReference type="NCBI Taxonomy" id="2712852"/>
    <lineage>
        <taxon>Bacteria</taxon>
        <taxon>Pseudomonadati</taxon>
        <taxon>Pseudomonadota</taxon>
        <taxon>Alphaproteobacteria</taxon>
        <taxon>Hyphomicrobiales</taxon>
        <taxon>Nitrobacteraceae</taxon>
        <taxon>Afipia</taxon>
    </lineage>
</organism>
<dbReference type="PANTHER" id="PTHR22931">
    <property type="entry name" value="PHOSPHOENOLPYRUVATE DIKINASE-RELATED"/>
    <property type="match status" value="1"/>
</dbReference>
<feature type="domain" description="PEP-utilising enzyme C-terminal" evidence="4">
    <location>
        <begin position="2"/>
        <end position="332"/>
    </location>
</feature>
<comment type="function">
    <text evidence="1">Catalyzes the reversible phosphorylation of pyruvate and phosphate.</text>
</comment>
<reference evidence="5" key="1">
    <citation type="submission" date="2020-02" db="EMBL/GenBank/DDBJ databases">
        <title>Draft genome sequence of Candidatus Afipia apatlaquensis IBT-C3, a potential strain for decolorization of textile dyes.</title>
        <authorList>
            <person name="Sanchez-Reyes A."/>
            <person name="Breton-Deval L."/>
            <person name="Mangelson H."/>
            <person name="Sanchez-Flores A."/>
        </authorList>
    </citation>
    <scope>NUCLEOTIDE SEQUENCE [LARGE SCALE GENOMIC DNA]</scope>
    <source>
        <strain evidence="5">IBT-C3</strain>
    </source>
</reference>
<accession>A0A7C9VKW5</accession>
<keyword evidence="5" id="KW-0808">Transferase</keyword>
<dbReference type="InterPro" id="IPR015813">
    <property type="entry name" value="Pyrv/PenolPyrv_kinase-like_dom"/>
</dbReference>
<evidence type="ECO:0000256" key="1">
    <source>
        <dbReference type="ARBA" id="ARBA00003144"/>
    </source>
</evidence>
<evidence type="ECO:0000256" key="3">
    <source>
        <dbReference type="ARBA" id="ARBA00032883"/>
    </source>
</evidence>
<comment type="caution">
    <text evidence="5">The sequence shown here is derived from an EMBL/GenBank/DDBJ whole genome shotgun (WGS) entry which is preliminary data.</text>
</comment>
<dbReference type="Pfam" id="PF02896">
    <property type="entry name" value="PEP-utilizers_C"/>
    <property type="match status" value="1"/>
</dbReference>
<dbReference type="Gene3D" id="3.20.20.60">
    <property type="entry name" value="Phosphoenolpyruvate-binding domains"/>
    <property type="match status" value="1"/>
</dbReference>
<protein>
    <recommendedName>
        <fullName evidence="2">Pyruvate, phosphate dikinase</fullName>
    </recommendedName>
    <alternativeName>
        <fullName evidence="3">Pyruvate, orthophosphate dikinase</fullName>
    </alternativeName>
</protein>
<dbReference type="EMBL" id="JAAMRR010000627">
    <property type="protein sequence ID" value="NGX95912.1"/>
    <property type="molecule type" value="Genomic_DNA"/>
</dbReference>
<dbReference type="Proteomes" id="UP000480266">
    <property type="component" value="Unassembled WGS sequence"/>
</dbReference>
<evidence type="ECO:0000313" key="5">
    <source>
        <dbReference type="EMBL" id="NGX95912.1"/>
    </source>
</evidence>
<dbReference type="SUPFAM" id="SSF51621">
    <property type="entry name" value="Phosphoenolpyruvate/pyruvate domain"/>
    <property type="match status" value="1"/>
</dbReference>
<dbReference type="PROSITE" id="PS00742">
    <property type="entry name" value="PEP_ENZYMES_2"/>
    <property type="match status" value="1"/>
</dbReference>
<evidence type="ECO:0000313" key="6">
    <source>
        <dbReference type="Proteomes" id="UP000480266"/>
    </source>
</evidence>
<evidence type="ECO:0000259" key="4">
    <source>
        <dbReference type="Pfam" id="PF02896"/>
    </source>
</evidence>